<feature type="domain" description="Reverse transcriptase Ty1/copia-type" evidence="1">
    <location>
        <begin position="59"/>
        <end position="128"/>
    </location>
</feature>
<organism evidence="2">
    <name type="scientific">Sesamum calycinum</name>
    <dbReference type="NCBI Taxonomy" id="2727403"/>
    <lineage>
        <taxon>Eukaryota</taxon>
        <taxon>Viridiplantae</taxon>
        <taxon>Streptophyta</taxon>
        <taxon>Embryophyta</taxon>
        <taxon>Tracheophyta</taxon>
        <taxon>Spermatophyta</taxon>
        <taxon>Magnoliopsida</taxon>
        <taxon>eudicotyledons</taxon>
        <taxon>Gunneridae</taxon>
        <taxon>Pentapetalae</taxon>
        <taxon>asterids</taxon>
        <taxon>lamiids</taxon>
        <taxon>Lamiales</taxon>
        <taxon>Pedaliaceae</taxon>
        <taxon>Sesamum</taxon>
    </lineage>
</organism>
<sequence>MQYSWKRIFLWITDEMRCSLRNQVNHLSKTTRHHFNLRFPLMVFQSFVDQPENLDHLREPPKSVKPVGCKWIYKHKLRVDGDVTVFKARLMAKGYTQRPGVDFEKTYLPVAIAKSIRILLAIAALYQACAEESHWSAVKTILKYLRRTKDMFLIYDSGEFILESYSDASFQSDDDDAKCQSSFVFKLNGGVVAW</sequence>
<evidence type="ECO:0000259" key="1">
    <source>
        <dbReference type="Pfam" id="PF07727"/>
    </source>
</evidence>
<gene>
    <name evidence="2" type="ORF">Scaly_2718200</name>
</gene>
<dbReference type="AlphaFoldDB" id="A0AAW2J5G6"/>
<name>A0AAW2J5G6_9LAMI</name>
<protein>
    <submittedName>
        <fullName evidence="2">Retrovirus-related Pol polyprotein from transposon RE2</fullName>
    </submittedName>
</protein>
<dbReference type="EMBL" id="JACGWM010001724">
    <property type="protein sequence ID" value="KAL0288833.1"/>
    <property type="molecule type" value="Genomic_DNA"/>
</dbReference>
<dbReference type="Pfam" id="PF07727">
    <property type="entry name" value="RVT_2"/>
    <property type="match status" value="1"/>
</dbReference>
<evidence type="ECO:0000313" key="2">
    <source>
        <dbReference type="EMBL" id="KAL0288833.1"/>
    </source>
</evidence>
<dbReference type="InterPro" id="IPR013103">
    <property type="entry name" value="RVT_2"/>
</dbReference>
<accession>A0AAW2J5G6</accession>
<comment type="caution">
    <text evidence="2">The sequence shown here is derived from an EMBL/GenBank/DDBJ whole genome shotgun (WGS) entry which is preliminary data.</text>
</comment>
<proteinExistence type="predicted"/>
<reference evidence="2" key="2">
    <citation type="journal article" date="2024" name="Plant">
        <title>Genomic evolution and insights into agronomic trait innovations of Sesamum species.</title>
        <authorList>
            <person name="Miao H."/>
            <person name="Wang L."/>
            <person name="Qu L."/>
            <person name="Liu H."/>
            <person name="Sun Y."/>
            <person name="Le M."/>
            <person name="Wang Q."/>
            <person name="Wei S."/>
            <person name="Zheng Y."/>
            <person name="Lin W."/>
            <person name="Duan Y."/>
            <person name="Cao H."/>
            <person name="Xiong S."/>
            <person name="Wang X."/>
            <person name="Wei L."/>
            <person name="Li C."/>
            <person name="Ma Q."/>
            <person name="Ju M."/>
            <person name="Zhao R."/>
            <person name="Li G."/>
            <person name="Mu C."/>
            <person name="Tian Q."/>
            <person name="Mei H."/>
            <person name="Zhang T."/>
            <person name="Gao T."/>
            <person name="Zhang H."/>
        </authorList>
    </citation>
    <scope>NUCLEOTIDE SEQUENCE</scope>
    <source>
        <strain evidence="2">KEN8</strain>
    </source>
</reference>
<reference evidence="2" key="1">
    <citation type="submission" date="2020-06" db="EMBL/GenBank/DDBJ databases">
        <authorList>
            <person name="Li T."/>
            <person name="Hu X."/>
            <person name="Zhang T."/>
            <person name="Song X."/>
            <person name="Zhang H."/>
            <person name="Dai N."/>
            <person name="Sheng W."/>
            <person name="Hou X."/>
            <person name="Wei L."/>
        </authorList>
    </citation>
    <scope>NUCLEOTIDE SEQUENCE</scope>
    <source>
        <strain evidence="2">KEN8</strain>
        <tissue evidence="2">Leaf</tissue>
    </source>
</reference>